<dbReference type="PRINTS" id="PR00944">
    <property type="entry name" value="CUEXPORT"/>
</dbReference>
<organism evidence="3">
    <name type="scientific">bioreactor metagenome</name>
    <dbReference type="NCBI Taxonomy" id="1076179"/>
    <lineage>
        <taxon>unclassified sequences</taxon>
        <taxon>metagenomes</taxon>
        <taxon>ecological metagenomes</taxon>
    </lineage>
</organism>
<keyword evidence="1" id="KW-0479">Metal-binding</keyword>
<dbReference type="FunFam" id="3.30.70.100:FF:000001">
    <property type="entry name" value="ATPase copper transporting beta"/>
    <property type="match status" value="1"/>
</dbReference>
<dbReference type="GO" id="GO:0005507">
    <property type="term" value="F:copper ion binding"/>
    <property type="evidence" value="ECO:0007669"/>
    <property type="project" value="InterPro"/>
</dbReference>
<dbReference type="InterPro" id="IPR006121">
    <property type="entry name" value="HMA_dom"/>
</dbReference>
<dbReference type="InterPro" id="IPR000428">
    <property type="entry name" value="Cu-bd"/>
</dbReference>
<accession>A0A645FIY4</accession>
<comment type="caution">
    <text evidence="3">The sequence shown here is derived from an EMBL/GenBank/DDBJ whole genome shotgun (WGS) entry which is preliminary data.</text>
</comment>
<dbReference type="PROSITE" id="PS01047">
    <property type="entry name" value="HMA_1"/>
    <property type="match status" value="1"/>
</dbReference>
<dbReference type="AlphaFoldDB" id="A0A645FIY4"/>
<dbReference type="PROSITE" id="PS50846">
    <property type="entry name" value="HMA_2"/>
    <property type="match status" value="1"/>
</dbReference>
<dbReference type="InterPro" id="IPR036163">
    <property type="entry name" value="HMA_dom_sf"/>
</dbReference>
<dbReference type="CDD" id="cd00371">
    <property type="entry name" value="HMA"/>
    <property type="match status" value="1"/>
</dbReference>
<evidence type="ECO:0000259" key="2">
    <source>
        <dbReference type="PROSITE" id="PS50846"/>
    </source>
</evidence>
<dbReference type="SUPFAM" id="SSF55008">
    <property type="entry name" value="HMA, heavy metal-associated domain"/>
    <property type="match status" value="1"/>
</dbReference>
<dbReference type="InterPro" id="IPR017969">
    <property type="entry name" value="Heavy-metal-associated_CS"/>
</dbReference>
<gene>
    <name evidence="3" type="ORF">SDC9_160630</name>
</gene>
<dbReference type="Pfam" id="PF00403">
    <property type="entry name" value="HMA"/>
    <property type="match status" value="1"/>
</dbReference>
<dbReference type="EMBL" id="VSSQ01059804">
    <property type="protein sequence ID" value="MPN13309.1"/>
    <property type="molecule type" value="Genomic_DNA"/>
</dbReference>
<dbReference type="Gene3D" id="3.30.70.100">
    <property type="match status" value="1"/>
</dbReference>
<feature type="domain" description="HMA" evidence="2">
    <location>
        <begin position="1"/>
        <end position="66"/>
    </location>
</feature>
<reference evidence="3" key="1">
    <citation type="submission" date="2019-08" db="EMBL/GenBank/DDBJ databases">
        <authorList>
            <person name="Kucharzyk K."/>
            <person name="Murdoch R.W."/>
            <person name="Higgins S."/>
            <person name="Loffler F."/>
        </authorList>
    </citation>
    <scope>NUCLEOTIDE SEQUENCE</scope>
</reference>
<sequence>MKTVIKVGGMMCEHCAMHVKNGLKELKGVESVDVSLKDKKATLTSKVAISEKDIVKAIENAGYRFEGYGE</sequence>
<evidence type="ECO:0000256" key="1">
    <source>
        <dbReference type="ARBA" id="ARBA00022723"/>
    </source>
</evidence>
<name>A0A645FIY4_9ZZZZ</name>
<proteinExistence type="predicted"/>
<dbReference type="GO" id="GO:0006825">
    <property type="term" value="P:copper ion transport"/>
    <property type="evidence" value="ECO:0007669"/>
    <property type="project" value="InterPro"/>
</dbReference>
<evidence type="ECO:0000313" key="3">
    <source>
        <dbReference type="EMBL" id="MPN13309.1"/>
    </source>
</evidence>
<protein>
    <recommendedName>
        <fullName evidence="2">HMA domain-containing protein</fullName>
    </recommendedName>
</protein>